<protein>
    <recommendedName>
        <fullName evidence="3">ABC transporter permease</fullName>
    </recommendedName>
</protein>
<dbReference type="AlphaFoldDB" id="X1IWU3"/>
<dbReference type="Pfam" id="PF02405">
    <property type="entry name" value="MlaE"/>
    <property type="match status" value="1"/>
</dbReference>
<evidence type="ECO:0000256" key="1">
    <source>
        <dbReference type="SAM" id="Phobius"/>
    </source>
</evidence>
<gene>
    <name evidence="2" type="ORF">S03H2_61778</name>
</gene>
<dbReference type="InterPro" id="IPR030802">
    <property type="entry name" value="Permease_MalE"/>
</dbReference>
<reference evidence="2" key="1">
    <citation type="journal article" date="2014" name="Front. Microbiol.">
        <title>High frequency of phylogenetically diverse reductive dehalogenase-homologous genes in deep subseafloor sedimentary metagenomes.</title>
        <authorList>
            <person name="Kawai M."/>
            <person name="Futagami T."/>
            <person name="Toyoda A."/>
            <person name="Takaki Y."/>
            <person name="Nishi S."/>
            <person name="Hori S."/>
            <person name="Arai W."/>
            <person name="Tsubouchi T."/>
            <person name="Morono Y."/>
            <person name="Uchiyama I."/>
            <person name="Ito T."/>
            <person name="Fujiyama A."/>
            <person name="Inagaki F."/>
            <person name="Takami H."/>
        </authorList>
    </citation>
    <scope>NUCLEOTIDE SEQUENCE</scope>
    <source>
        <strain evidence="2">Expedition CK06-06</strain>
    </source>
</reference>
<dbReference type="PANTHER" id="PTHR30188">
    <property type="entry name" value="ABC TRANSPORTER PERMEASE PROTEIN-RELATED"/>
    <property type="match status" value="1"/>
</dbReference>
<evidence type="ECO:0008006" key="3">
    <source>
        <dbReference type="Google" id="ProtNLM"/>
    </source>
</evidence>
<dbReference type="GO" id="GO:0043190">
    <property type="term" value="C:ATP-binding cassette (ABC) transporter complex"/>
    <property type="evidence" value="ECO:0007669"/>
    <property type="project" value="InterPro"/>
</dbReference>
<sequence length="93" mass="9302">MGCGLVMLSLGFPPVTYLNRIQQAASLGDLTGGMVKTLVFGAMIAGIGCLKGLQTGTGASAVGDSATKAVVSSIIAVVVVDGVFAVVYYYVGI</sequence>
<evidence type="ECO:0000313" key="2">
    <source>
        <dbReference type="EMBL" id="GAH86197.1"/>
    </source>
</evidence>
<dbReference type="EMBL" id="BARU01039901">
    <property type="protein sequence ID" value="GAH86197.1"/>
    <property type="molecule type" value="Genomic_DNA"/>
</dbReference>
<name>X1IWU3_9ZZZZ</name>
<dbReference type="GO" id="GO:0005548">
    <property type="term" value="F:phospholipid transporter activity"/>
    <property type="evidence" value="ECO:0007669"/>
    <property type="project" value="TreeGrafter"/>
</dbReference>
<organism evidence="2">
    <name type="scientific">marine sediment metagenome</name>
    <dbReference type="NCBI Taxonomy" id="412755"/>
    <lineage>
        <taxon>unclassified sequences</taxon>
        <taxon>metagenomes</taxon>
        <taxon>ecological metagenomes</taxon>
    </lineage>
</organism>
<feature type="transmembrane region" description="Helical" evidence="1">
    <location>
        <begin position="70"/>
        <end position="91"/>
    </location>
</feature>
<keyword evidence="1" id="KW-0472">Membrane</keyword>
<keyword evidence="1" id="KW-0812">Transmembrane</keyword>
<keyword evidence="1" id="KW-1133">Transmembrane helix</keyword>
<comment type="caution">
    <text evidence="2">The sequence shown here is derived from an EMBL/GenBank/DDBJ whole genome shotgun (WGS) entry which is preliminary data.</text>
</comment>
<proteinExistence type="predicted"/>
<accession>X1IWU3</accession>
<dbReference type="PANTHER" id="PTHR30188:SF3">
    <property type="entry name" value="ABC TRANSPORTER PERMEASE"/>
    <property type="match status" value="1"/>
</dbReference>